<dbReference type="Proteomes" id="UP001302602">
    <property type="component" value="Unassembled WGS sequence"/>
</dbReference>
<evidence type="ECO:0000313" key="3">
    <source>
        <dbReference type="EMBL" id="KAK4127269.1"/>
    </source>
</evidence>
<dbReference type="EMBL" id="MU853224">
    <property type="protein sequence ID" value="KAK4127269.1"/>
    <property type="molecule type" value="Genomic_DNA"/>
</dbReference>
<reference evidence="3" key="2">
    <citation type="submission" date="2023-05" db="EMBL/GenBank/DDBJ databases">
        <authorList>
            <consortium name="Lawrence Berkeley National Laboratory"/>
            <person name="Steindorff A."/>
            <person name="Hensen N."/>
            <person name="Bonometti L."/>
            <person name="Westerberg I."/>
            <person name="Brannstrom I.O."/>
            <person name="Guillou S."/>
            <person name="Cros-Aarteil S."/>
            <person name="Calhoun S."/>
            <person name="Haridas S."/>
            <person name="Kuo A."/>
            <person name="Mondo S."/>
            <person name="Pangilinan J."/>
            <person name="Riley R."/>
            <person name="Labutti K."/>
            <person name="Andreopoulos B."/>
            <person name="Lipzen A."/>
            <person name="Chen C."/>
            <person name="Yanf M."/>
            <person name="Daum C."/>
            <person name="Ng V."/>
            <person name="Clum A."/>
            <person name="Ohm R."/>
            <person name="Martin F."/>
            <person name="Silar P."/>
            <person name="Natvig D."/>
            <person name="Lalanne C."/>
            <person name="Gautier V."/>
            <person name="Ament-Velasquez S.L."/>
            <person name="Kruys A."/>
            <person name="Hutchinson M.I."/>
            <person name="Powell A.J."/>
            <person name="Barry K."/>
            <person name="Miller A.N."/>
            <person name="Grigoriev I.V."/>
            <person name="Debuchy R."/>
            <person name="Gladieux P."/>
            <person name="Thoren M.H."/>
            <person name="Johannesson H."/>
        </authorList>
    </citation>
    <scope>NUCLEOTIDE SEQUENCE</scope>
    <source>
        <strain evidence="3">CBS 731.68</strain>
    </source>
</reference>
<feature type="transmembrane region" description="Helical" evidence="2">
    <location>
        <begin position="118"/>
        <end position="138"/>
    </location>
</feature>
<dbReference type="RefSeq" id="XP_062651040.1">
    <property type="nucleotide sequence ID" value="XM_062791035.1"/>
</dbReference>
<sequence>MKRGAAIAVGQVDVYAGMFEQSLDGRQAASRGGELQRGLAFGILGVGINVGMAQQCFKRLRVRPGDGDVKGCGAIGVVNVYIALWMAFVFVNRQGAMVPEEIKEALNGLTKATNKIDVSLVCIIVTCTAIIFACTWTIQHLNVPLAHDGELRRCLRVSKWMLVTILLPELILAHAILELAMAVRCMDLMQAALRDDRRQGEIDVKYPSWLTDLRNWSTRCRTMCATPGLTSLHDGPGDEEKQSQPLESSSRQTTQISNLVLSLSVRRIQGLPISQLEVLILAFSVCGVATYAVYWYKPKDVSVALAFQTLKSFDSFLRVLIYDLGQKDYSEHRVPNDNIPAHDMGFTHEEAIVWHVCTILTILIPPLGLLGIPLSQATWRHGNPRDFLYATAQVLRKLSCRLKEADEKREVAIARRALGGGYHWSVDTENRYARGLYRDLLWPDNSAFKYGPALRQKMLDFIDKKEPFQHRPDLDCHGTTRCIYASSFSSWMGRGPRRCLPTAFKSAFLYVAMGSYCAARPLLVAVGLSSLRAMPQGVYNATWADYMPAI</sequence>
<dbReference type="PANTHER" id="PTHR35043:SF8">
    <property type="entry name" value="DUF4220 DOMAIN-CONTAINING PROTEIN"/>
    <property type="match status" value="1"/>
</dbReference>
<dbReference type="GeneID" id="87827804"/>
<feature type="region of interest" description="Disordered" evidence="1">
    <location>
        <begin position="230"/>
        <end position="251"/>
    </location>
</feature>
<keyword evidence="2" id="KW-0812">Transmembrane</keyword>
<feature type="transmembrane region" description="Helical" evidence="2">
    <location>
        <begin position="158"/>
        <end position="180"/>
    </location>
</feature>
<evidence type="ECO:0000256" key="2">
    <source>
        <dbReference type="SAM" id="Phobius"/>
    </source>
</evidence>
<evidence type="ECO:0000313" key="4">
    <source>
        <dbReference type="Proteomes" id="UP001302602"/>
    </source>
</evidence>
<dbReference type="PANTHER" id="PTHR35043">
    <property type="entry name" value="TRANSCRIPTION FACTOR DOMAIN-CONTAINING PROTEIN"/>
    <property type="match status" value="1"/>
</dbReference>
<accession>A0AAN6Z7M3</accession>
<keyword evidence="4" id="KW-1185">Reference proteome</keyword>
<feature type="transmembrane region" description="Helical" evidence="2">
    <location>
        <begin position="276"/>
        <end position="296"/>
    </location>
</feature>
<keyword evidence="2" id="KW-0472">Membrane</keyword>
<feature type="transmembrane region" description="Helical" evidence="2">
    <location>
        <begin position="352"/>
        <end position="372"/>
    </location>
</feature>
<feature type="transmembrane region" description="Helical" evidence="2">
    <location>
        <begin position="507"/>
        <end position="528"/>
    </location>
</feature>
<organism evidence="3 4">
    <name type="scientific">Parathielavia appendiculata</name>
    <dbReference type="NCBI Taxonomy" id="2587402"/>
    <lineage>
        <taxon>Eukaryota</taxon>
        <taxon>Fungi</taxon>
        <taxon>Dikarya</taxon>
        <taxon>Ascomycota</taxon>
        <taxon>Pezizomycotina</taxon>
        <taxon>Sordariomycetes</taxon>
        <taxon>Sordariomycetidae</taxon>
        <taxon>Sordariales</taxon>
        <taxon>Chaetomiaceae</taxon>
        <taxon>Parathielavia</taxon>
    </lineage>
</organism>
<proteinExistence type="predicted"/>
<keyword evidence="2" id="KW-1133">Transmembrane helix</keyword>
<protein>
    <submittedName>
        <fullName evidence="3">Uncharacterized protein</fullName>
    </submittedName>
</protein>
<reference evidence="3" key="1">
    <citation type="journal article" date="2023" name="Mol. Phylogenet. Evol.">
        <title>Genome-scale phylogeny and comparative genomics of the fungal order Sordariales.</title>
        <authorList>
            <person name="Hensen N."/>
            <person name="Bonometti L."/>
            <person name="Westerberg I."/>
            <person name="Brannstrom I.O."/>
            <person name="Guillou S."/>
            <person name="Cros-Aarteil S."/>
            <person name="Calhoun S."/>
            <person name="Haridas S."/>
            <person name="Kuo A."/>
            <person name="Mondo S."/>
            <person name="Pangilinan J."/>
            <person name="Riley R."/>
            <person name="LaButti K."/>
            <person name="Andreopoulos B."/>
            <person name="Lipzen A."/>
            <person name="Chen C."/>
            <person name="Yan M."/>
            <person name="Daum C."/>
            <person name="Ng V."/>
            <person name="Clum A."/>
            <person name="Steindorff A."/>
            <person name="Ohm R.A."/>
            <person name="Martin F."/>
            <person name="Silar P."/>
            <person name="Natvig D.O."/>
            <person name="Lalanne C."/>
            <person name="Gautier V."/>
            <person name="Ament-Velasquez S.L."/>
            <person name="Kruys A."/>
            <person name="Hutchinson M.I."/>
            <person name="Powell A.J."/>
            <person name="Barry K."/>
            <person name="Miller A.N."/>
            <person name="Grigoriev I.V."/>
            <person name="Debuchy R."/>
            <person name="Gladieux P."/>
            <person name="Hiltunen Thoren M."/>
            <person name="Johannesson H."/>
        </authorList>
    </citation>
    <scope>NUCLEOTIDE SEQUENCE</scope>
    <source>
        <strain evidence="3">CBS 731.68</strain>
    </source>
</reference>
<gene>
    <name evidence="3" type="ORF">N657DRAFT_631122</name>
</gene>
<feature type="transmembrane region" description="Helical" evidence="2">
    <location>
        <begin position="73"/>
        <end position="91"/>
    </location>
</feature>
<name>A0AAN6Z7M3_9PEZI</name>
<evidence type="ECO:0000256" key="1">
    <source>
        <dbReference type="SAM" id="MobiDB-lite"/>
    </source>
</evidence>
<dbReference type="AlphaFoldDB" id="A0AAN6Z7M3"/>
<feature type="transmembrane region" description="Helical" evidence="2">
    <location>
        <begin position="35"/>
        <end position="53"/>
    </location>
</feature>
<comment type="caution">
    <text evidence="3">The sequence shown here is derived from an EMBL/GenBank/DDBJ whole genome shotgun (WGS) entry which is preliminary data.</text>
</comment>